<dbReference type="Proteomes" id="UP001212997">
    <property type="component" value="Unassembled WGS sequence"/>
</dbReference>
<name>A0AAD5YP88_9APHY</name>
<organism evidence="3 4">
    <name type="scientific">Meripilus lineatus</name>
    <dbReference type="NCBI Taxonomy" id="2056292"/>
    <lineage>
        <taxon>Eukaryota</taxon>
        <taxon>Fungi</taxon>
        <taxon>Dikarya</taxon>
        <taxon>Basidiomycota</taxon>
        <taxon>Agaricomycotina</taxon>
        <taxon>Agaricomycetes</taxon>
        <taxon>Polyporales</taxon>
        <taxon>Meripilaceae</taxon>
        <taxon>Meripilus</taxon>
    </lineage>
</organism>
<feature type="domain" description="AMP-dependent synthetase/ligase" evidence="1">
    <location>
        <begin position="307"/>
        <end position="473"/>
    </location>
</feature>
<dbReference type="AlphaFoldDB" id="A0AAD5YP88"/>
<feature type="domain" description="AMP-dependent synthetase/ligase" evidence="1">
    <location>
        <begin position="115"/>
        <end position="304"/>
    </location>
</feature>
<dbReference type="InterPro" id="IPR045851">
    <property type="entry name" value="AMP-bd_C_sf"/>
</dbReference>
<dbReference type="EMBL" id="JANAWD010000002">
    <property type="protein sequence ID" value="KAJ3492250.1"/>
    <property type="molecule type" value="Genomic_DNA"/>
</dbReference>
<comment type="caution">
    <text evidence="3">The sequence shown here is derived from an EMBL/GenBank/DDBJ whole genome shotgun (WGS) entry which is preliminary data.</text>
</comment>
<gene>
    <name evidence="3" type="ORF">NLI96_g99</name>
</gene>
<dbReference type="Pfam" id="PF00501">
    <property type="entry name" value="AMP-binding"/>
    <property type="match status" value="2"/>
</dbReference>
<dbReference type="GO" id="GO:0006631">
    <property type="term" value="P:fatty acid metabolic process"/>
    <property type="evidence" value="ECO:0007669"/>
    <property type="project" value="TreeGrafter"/>
</dbReference>
<dbReference type="InterPro" id="IPR020845">
    <property type="entry name" value="AMP-binding_CS"/>
</dbReference>
<dbReference type="SUPFAM" id="SSF56801">
    <property type="entry name" value="Acetyl-CoA synthetase-like"/>
    <property type="match status" value="1"/>
</dbReference>
<keyword evidence="4" id="KW-1185">Reference proteome</keyword>
<dbReference type="PROSITE" id="PS00455">
    <property type="entry name" value="AMP_BINDING"/>
    <property type="match status" value="1"/>
</dbReference>
<dbReference type="PANTHER" id="PTHR43201:SF30">
    <property type="entry name" value="AMP-DEPENDENT SYNTHETASE_LIGASE DOMAIN-CONTAINING PROTEIN"/>
    <property type="match status" value="1"/>
</dbReference>
<protein>
    <submittedName>
        <fullName evidence="3">Uncharacterized protein</fullName>
    </submittedName>
</protein>
<dbReference type="GO" id="GO:0031956">
    <property type="term" value="F:medium-chain fatty acid-CoA ligase activity"/>
    <property type="evidence" value="ECO:0007669"/>
    <property type="project" value="TreeGrafter"/>
</dbReference>
<dbReference type="Gene3D" id="3.40.50.12780">
    <property type="entry name" value="N-terminal domain of ligase-like"/>
    <property type="match status" value="2"/>
</dbReference>
<evidence type="ECO:0000259" key="2">
    <source>
        <dbReference type="Pfam" id="PF13193"/>
    </source>
</evidence>
<dbReference type="Gene3D" id="3.30.300.30">
    <property type="match status" value="1"/>
</dbReference>
<dbReference type="PANTHER" id="PTHR43201">
    <property type="entry name" value="ACYL-COA SYNTHETASE"/>
    <property type="match status" value="1"/>
</dbReference>
<dbReference type="Pfam" id="PF13193">
    <property type="entry name" value="AMP-binding_C"/>
    <property type="match status" value="1"/>
</dbReference>
<sequence>MISCRKPRLRAAKRFFQQPRTLLAPNCQATRTTYLGFRSPIYRHDQQQRRSLASLSYSYAEGPTEPPLVSGTLSSYFTNEIINRHSTRPALISRSEKPRIHGGPITLSKNLGVDRHLAWDFEEFDRHIEGLAKGLVGLGVRKGDRVGVVMGNNSAYAMLQWACARIGAILVTLNPAYRLPELVKTLNLVEVSHLFIVPTLRSSNYIKTLTEAFPSLLSAHPGEIEEEALPSLRHIVVVDNTDDFKEFESLIEGVHPAVDFREILVWREGGHESKQVQEMERGLKEHDIINLQYTSGTTGAPKAVSSFDPQAIVDAVTQERCTALHGVPTHFLGVLAEVEKRREDGLTVDFSQLRLVLHFKNPNFRKVDQGLGGSVIILRTGIAAGSPIPIDLMKQLISKLNLTELTNAYGMTETSPVSFQTTPDDGITKRVETVGKIHPHVKAKLVNPQGDVVPVGTPGELLVSGYLVQKGYWEDDGQTRKAMKEDEEGTLWMHTGDEGIMDDEGYLRIVGRMKDIIIRGGENLFPVQIENVLTEHHGIREAAAVSVPDPRFGEVVGAWVVLEPHTELSREEVRKQVSENMNPQNAPAWVWFLGEEGVASELPKTASGKVQKHILRAWSKELAEKQFGAVNR</sequence>
<evidence type="ECO:0000259" key="1">
    <source>
        <dbReference type="Pfam" id="PF00501"/>
    </source>
</evidence>
<evidence type="ECO:0000313" key="4">
    <source>
        <dbReference type="Proteomes" id="UP001212997"/>
    </source>
</evidence>
<dbReference type="InterPro" id="IPR042099">
    <property type="entry name" value="ANL_N_sf"/>
</dbReference>
<proteinExistence type="predicted"/>
<evidence type="ECO:0000313" key="3">
    <source>
        <dbReference type="EMBL" id="KAJ3492250.1"/>
    </source>
</evidence>
<feature type="domain" description="AMP-binding enzyme C-terminal" evidence="2">
    <location>
        <begin position="528"/>
        <end position="609"/>
    </location>
</feature>
<accession>A0AAD5YP88</accession>
<dbReference type="InterPro" id="IPR025110">
    <property type="entry name" value="AMP-bd_C"/>
</dbReference>
<dbReference type="InterPro" id="IPR000873">
    <property type="entry name" value="AMP-dep_synth/lig_dom"/>
</dbReference>
<reference evidence="3" key="1">
    <citation type="submission" date="2022-07" db="EMBL/GenBank/DDBJ databases">
        <title>Genome Sequence of Physisporinus lineatus.</title>
        <authorList>
            <person name="Buettner E."/>
        </authorList>
    </citation>
    <scope>NUCLEOTIDE SEQUENCE</scope>
    <source>
        <strain evidence="3">VT162</strain>
    </source>
</reference>